<proteinExistence type="predicted"/>
<organism evidence="2 3">
    <name type="scientific">Paragemmobacter kunshanensis</name>
    <dbReference type="NCBI Taxonomy" id="2583234"/>
    <lineage>
        <taxon>Bacteria</taxon>
        <taxon>Pseudomonadati</taxon>
        <taxon>Pseudomonadota</taxon>
        <taxon>Alphaproteobacteria</taxon>
        <taxon>Rhodobacterales</taxon>
        <taxon>Paracoccaceae</taxon>
        <taxon>Paragemmobacter</taxon>
    </lineage>
</organism>
<evidence type="ECO:0000256" key="1">
    <source>
        <dbReference type="SAM" id="Phobius"/>
    </source>
</evidence>
<keyword evidence="1" id="KW-1133">Transmembrane helix</keyword>
<protein>
    <submittedName>
        <fullName evidence="2">Uncharacterized protein</fullName>
    </submittedName>
</protein>
<accession>A0A6M1TJ48</accession>
<evidence type="ECO:0000313" key="2">
    <source>
        <dbReference type="EMBL" id="NGQ89909.1"/>
    </source>
</evidence>
<sequence length="93" mass="9902">MRTAYIVLGSLLFLCLLPVLVALAALALTGPMGCTSDGPALSNCTLFGTDWSGAMTMATMLHWLGIVTLPFAALFALTLLLLALVHLIRTLRR</sequence>
<feature type="transmembrane region" description="Helical" evidence="1">
    <location>
        <begin position="60"/>
        <end position="88"/>
    </location>
</feature>
<reference evidence="2 3" key="1">
    <citation type="submission" date="2020-02" db="EMBL/GenBank/DDBJ databases">
        <title>Rhodobacter translucens sp. nov., a novel bacterium isolated from activated sludge.</title>
        <authorList>
            <person name="Liu J."/>
        </authorList>
    </citation>
    <scope>NUCLEOTIDE SEQUENCE [LARGE SCALE GENOMIC DNA]</scope>
    <source>
        <strain evidence="2 3">HX-7-19</strain>
    </source>
</reference>
<keyword evidence="1" id="KW-0472">Membrane</keyword>
<dbReference type="EMBL" id="JAALFE010000002">
    <property type="protein sequence ID" value="NGQ89909.1"/>
    <property type="molecule type" value="Genomic_DNA"/>
</dbReference>
<dbReference type="RefSeq" id="WP_165047046.1">
    <property type="nucleotide sequence ID" value="NZ_JAALFE010000002.1"/>
</dbReference>
<name>A0A6M1TJ48_9RHOB</name>
<evidence type="ECO:0000313" key="3">
    <source>
        <dbReference type="Proteomes" id="UP000474758"/>
    </source>
</evidence>
<gene>
    <name evidence="2" type="ORF">G5V65_03295</name>
</gene>
<keyword evidence="3" id="KW-1185">Reference proteome</keyword>
<comment type="caution">
    <text evidence="2">The sequence shown here is derived from an EMBL/GenBank/DDBJ whole genome shotgun (WGS) entry which is preliminary data.</text>
</comment>
<dbReference type="AlphaFoldDB" id="A0A6M1TJ48"/>
<keyword evidence="1" id="KW-0812">Transmembrane</keyword>
<dbReference type="Proteomes" id="UP000474758">
    <property type="component" value="Unassembled WGS sequence"/>
</dbReference>